<dbReference type="CDD" id="cd04301">
    <property type="entry name" value="NAT_SF"/>
    <property type="match status" value="1"/>
</dbReference>
<dbReference type="Proteomes" id="UP001369958">
    <property type="component" value="Chromosome"/>
</dbReference>
<keyword evidence="3" id="KW-1185">Reference proteome</keyword>
<dbReference type="InterPro" id="IPR000182">
    <property type="entry name" value="GNAT_dom"/>
</dbReference>
<reference evidence="2 3" key="1">
    <citation type="submission" date="2024-02" db="EMBL/GenBank/DDBJ databases">
        <title>Complete genome sequence of Pelagibacterium nitratireducens ZH15.</title>
        <authorList>
            <person name="Zhao L.H."/>
        </authorList>
    </citation>
    <scope>NUCLEOTIDE SEQUENCE [LARGE SCALE GENOMIC DNA]</scope>
    <source>
        <strain evidence="2 3">ZH15</strain>
    </source>
</reference>
<dbReference type="InterPro" id="IPR016181">
    <property type="entry name" value="Acyl_CoA_acyltransferase"/>
</dbReference>
<feature type="domain" description="N-acetyltransferase" evidence="1">
    <location>
        <begin position="114"/>
        <end position="251"/>
    </location>
</feature>
<dbReference type="Gene3D" id="3.40.630.30">
    <property type="match status" value="1"/>
</dbReference>
<dbReference type="Pfam" id="PF24553">
    <property type="entry name" value="Rv0428c_C"/>
    <property type="match status" value="1"/>
</dbReference>
<dbReference type="EMBL" id="CP146275">
    <property type="protein sequence ID" value="WWT33501.1"/>
    <property type="molecule type" value="Genomic_DNA"/>
</dbReference>
<dbReference type="PROSITE" id="PS51186">
    <property type="entry name" value="GNAT"/>
    <property type="match status" value="1"/>
</dbReference>
<evidence type="ECO:0000259" key="1">
    <source>
        <dbReference type="PROSITE" id="PS51186"/>
    </source>
</evidence>
<accession>A0ABZ2I6E8</accession>
<organism evidence="2 3">
    <name type="scientific">Pelagibacterium nitratireducens</name>
    <dbReference type="NCBI Taxonomy" id="1046114"/>
    <lineage>
        <taxon>Bacteria</taxon>
        <taxon>Pseudomonadati</taxon>
        <taxon>Pseudomonadota</taxon>
        <taxon>Alphaproteobacteria</taxon>
        <taxon>Hyphomicrobiales</taxon>
        <taxon>Devosiaceae</taxon>
        <taxon>Pelagibacterium</taxon>
    </lineage>
</organism>
<protein>
    <submittedName>
        <fullName evidence="2">GNAT family N-acetyltransferase</fullName>
    </submittedName>
</protein>
<gene>
    <name evidence="2" type="ORF">V6617_03255</name>
</gene>
<dbReference type="RefSeq" id="WP_338609066.1">
    <property type="nucleotide sequence ID" value="NZ_CP146275.1"/>
</dbReference>
<proteinExistence type="predicted"/>
<evidence type="ECO:0000313" key="3">
    <source>
        <dbReference type="Proteomes" id="UP001369958"/>
    </source>
</evidence>
<name>A0ABZ2I6E8_9HYPH</name>
<dbReference type="SUPFAM" id="SSF55729">
    <property type="entry name" value="Acyl-CoA N-acyltransferases (Nat)"/>
    <property type="match status" value="1"/>
</dbReference>
<evidence type="ECO:0000313" key="2">
    <source>
        <dbReference type="EMBL" id="WWT33501.1"/>
    </source>
</evidence>
<sequence>MRTVSEIEAASLATWPALETIEDGQWRARFARGFSGRSNAIWSLDPADDTNAAQRIETLSARYAEHDLPSVFRVTPLTGGGILDTLDRAGWERFKTSLVLSCPLGQTDGFDGAASLYDATDPAFLAAQTALQGFDTKKQETFAAILGALKRPACGIVVAADDGTPGASLLCVESEGIVMVYDVITSAKLRGQGFGRRMMASALSWGAENGASHAALQVQGDNGPAIALYLAMGFVFRYPYHYRRQPEAQTQ</sequence>
<dbReference type="InterPro" id="IPR056935">
    <property type="entry name" value="Rv0428c-like_C"/>
</dbReference>